<protein>
    <submittedName>
        <fullName evidence="2">Uncharacterized protein</fullName>
    </submittedName>
</protein>
<evidence type="ECO:0000313" key="2">
    <source>
        <dbReference type="EMBL" id="BDE96692.1"/>
    </source>
</evidence>
<feature type="compositionally biased region" description="Basic and acidic residues" evidence="1">
    <location>
        <begin position="1"/>
        <end position="10"/>
    </location>
</feature>
<organism evidence="2 3">
    <name type="scientific">Raoultibacter timonensis</name>
    <dbReference type="NCBI Taxonomy" id="1907662"/>
    <lineage>
        <taxon>Bacteria</taxon>
        <taxon>Bacillati</taxon>
        <taxon>Actinomycetota</taxon>
        <taxon>Coriobacteriia</taxon>
        <taxon>Eggerthellales</taxon>
        <taxon>Eggerthellaceae</taxon>
        <taxon>Raoultibacter</taxon>
    </lineage>
</organism>
<dbReference type="RefSeq" id="WP_244385918.1">
    <property type="nucleotide sequence ID" value="NZ_AP025564.1"/>
</dbReference>
<name>A0ABN6MFD4_9ACTN</name>
<keyword evidence="3" id="KW-1185">Reference proteome</keyword>
<dbReference type="EMBL" id="AP025564">
    <property type="protein sequence ID" value="BDE96692.1"/>
    <property type="molecule type" value="Genomic_DNA"/>
</dbReference>
<proteinExistence type="predicted"/>
<feature type="region of interest" description="Disordered" evidence="1">
    <location>
        <begin position="1"/>
        <end position="58"/>
    </location>
</feature>
<evidence type="ECO:0000313" key="3">
    <source>
        <dbReference type="Proteomes" id="UP001320544"/>
    </source>
</evidence>
<accession>A0ABN6MFD4</accession>
<evidence type="ECO:0000256" key="1">
    <source>
        <dbReference type="SAM" id="MobiDB-lite"/>
    </source>
</evidence>
<dbReference type="Proteomes" id="UP001320544">
    <property type="component" value="Chromosome"/>
</dbReference>
<reference evidence="2 3" key="1">
    <citation type="submission" date="2022-01" db="EMBL/GenBank/DDBJ databases">
        <title>Novel bile acid biosynthetic pathways are enriched in the microbiome of centenarians.</title>
        <authorList>
            <person name="Sato Y."/>
            <person name="Atarashi K."/>
            <person name="Plichta R.D."/>
            <person name="Arai Y."/>
            <person name="Sasajima S."/>
            <person name="Kearney M.S."/>
            <person name="Suda W."/>
            <person name="Takeshita K."/>
            <person name="Sasaki T."/>
            <person name="Okamoto S."/>
            <person name="Skelly N.A."/>
            <person name="Okamura Y."/>
            <person name="Vlamakis H."/>
            <person name="Li Y."/>
            <person name="Tanoue T."/>
            <person name="Takei H."/>
            <person name="Nittono H."/>
            <person name="Narushima S."/>
            <person name="Irie J."/>
            <person name="Itoh H."/>
            <person name="Moriya K."/>
            <person name="Sugiura Y."/>
            <person name="Suematsu M."/>
            <person name="Moritoki N."/>
            <person name="Shibata S."/>
            <person name="Littman R.D."/>
            <person name="Fischbach A.M."/>
            <person name="Uwamino Y."/>
            <person name="Inoue T."/>
            <person name="Honda A."/>
            <person name="Hattori M."/>
            <person name="Murai T."/>
            <person name="Xavier J.R."/>
            <person name="Hirose N."/>
            <person name="Honda K."/>
        </authorList>
    </citation>
    <scope>NUCLEOTIDE SEQUENCE [LARGE SCALE GENOMIC DNA]</scope>
    <source>
        <strain evidence="2 3">CE91-St30</strain>
    </source>
</reference>
<gene>
    <name evidence="2" type="ORF">CE91St30_20250</name>
</gene>
<sequence length="58" mass="6197">MGNEEKKKDASANSVPNAPRGADAKGPKPPAKPAAPSESKIQDKDAMPDLDAFNFMKW</sequence>